<organism evidence="2">
    <name type="scientific">Anoplophora glabripennis</name>
    <name type="common">Asian longhorn beetle</name>
    <name type="synonym">Anoplophora nobilis</name>
    <dbReference type="NCBI Taxonomy" id="217634"/>
    <lineage>
        <taxon>Eukaryota</taxon>
        <taxon>Metazoa</taxon>
        <taxon>Ecdysozoa</taxon>
        <taxon>Arthropoda</taxon>
        <taxon>Hexapoda</taxon>
        <taxon>Insecta</taxon>
        <taxon>Pterygota</taxon>
        <taxon>Neoptera</taxon>
        <taxon>Endopterygota</taxon>
        <taxon>Coleoptera</taxon>
        <taxon>Polyphaga</taxon>
        <taxon>Cucujiformia</taxon>
        <taxon>Chrysomeloidea</taxon>
        <taxon>Cerambycidae</taxon>
        <taxon>Lamiinae</taxon>
        <taxon>Lamiini</taxon>
        <taxon>Anoplophora</taxon>
    </lineage>
</organism>
<accession>V5GSP6</accession>
<dbReference type="InterPro" id="IPR001846">
    <property type="entry name" value="VWF_type-D"/>
</dbReference>
<name>V5GSP6_ANOGL</name>
<reference evidence="2" key="1">
    <citation type="submission" date="2013-07" db="EMBL/GenBank/DDBJ databases">
        <title>Midgut Transcriptome Profiling of Anoplphora glabripennis, a Lignocellulose Degrading, Wood-Boring Cerambycid.</title>
        <authorList>
            <person name="Scully E.D."/>
            <person name="Hoover K."/>
            <person name="Carlson J.E."/>
            <person name="Tien M."/>
            <person name="Geib S.M."/>
        </authorList>
    </citation>
    <scope>NUCLEOTIDE SEQUENCE</scope>
</reference>
<dbReference type="AlphaFoldDB" id="V5GSP6"/>
<evidence type="ECO:0000259" key="1">
    <source>
        <dbReference type="PROSITE" id="PS51233"/>
    </source>
</evidence>
<dbReference type="EMBL" id="GALX01005203">
    <property type="protein sequence ID" value="JAB63263.1"/>
    <property type="molecule type" value="Transcribed_RNA"/>
</dbReference>
<sequence>MITLTSTSGATVVCTPDLVGCTVSISGFYHAQIKGLLGNGNNEPYDDFTIPNGKIVAAEGEFANSYKIGNCAPVNVIPHDQHQENPVCTKLFGWESPLRYCYPFVPTENFKVACAHGLAAGVKDTEVAIAKAYVALCNHRNIPIRVPAELVKCTNSDKSFSVGDKFSVKVPAKAADVVLIVDTEKQNENVYTTLVQPLVQEINKELHTKGINDVEIHLIAYGGENQWPTHVTVGGKLTFKGKAPNMKFSEAPKSKPLPPVLGISPEYLQIVDGIIHDLHLAFGQNLQARTYSEAISYPFRVHAVKSIIVINSRPCEVGKFSLLQKLRTLLFRNSQISLNLFTPLEGFSVKDVKKSKDVVGFNDENVFTVSQAKKKPEGTAELYKDLQYDDYCADFTIKNRGNVFVVDNFLAGKPDIKKQFTHIASHNIVDQLVNIEEGLDCECQLVNPYSAENFCHEIYSKERPTRKGASKG</sequence>
<dbReference type="PANTHER" id="PTHR37860">
    <property type="entry name" value="AGAP008810-PA"/>
    <property type="match status" value="1"/>
</dbReference>
<feature type="domain" description="VWFD" evidence="1">
    <location>
        <begin position="1"/>
        <end position="75"/>
    </location>
</feature>
<evidence type="ECO:0000313" key="2">
    <source>
        <dbReference type="EMBL" id="JAB63263.1"/>
    </source>
</evidence>
<gene>
    <name evidence="2" type="primary">APLP</name>
</gene>
<dbReference type="PROSITE" id="PS51233">
    <property type="entry name" value="VWFD"/>
    <property type="match status" value="1"/>
</dbReference>
<proteinExistence type="predicted"/>
<dbReference type="PANTHER" id="PTHR37860:SF1">
    <property type="match status" value="1"/>
</dbReference>
<protein>
    <submittedName>
        <fullName evidence="2">Apolipophorin</fullName>
    </submittedName>
</protein>